<evidence type="ECO:0008006" key="3">
    <source>
        <dbReference type="Google" id="ProtNLM"/>
    </source>
</evidence>
<name>A0A0B4DDW6_9FLAO</name>
<dbReference type="EMBL" id="JWTA01000002">
    <property type="protein sequence ID" value="KIC64866.1"/>
    <property type="molecule type" value="Genomic_DNA"/>
</dbReference>
<dbReference type="Proteomes" id="UP000031167">
    <property type="component" value="Unassembled WGS sequence"/>
</dbReference>
<evidence type="ECO:0000313" key="1">
    <source>
        <dbReference type="EMBL" id="KIC64866.1"/>
    </source>
</evidence>
<dbReference type="PROSITE" id="PS51257">
    <property type="entry name" value="PROKAR_LIPOPROTEIN"/>
    <property type="match status" value="1"/>
</dbReference>
<sequence>MKKLLIVCWASLIGCTSTPSQKTSDMQTQPQILASESQGGTGKVEFSIIKNEQEFQKALKGNSAVVISDGSESGVQAPKFPKDKKVILYNLGTFRAGDHRITEIKNTSVKNNILQIEVPYVEHGGMEIQVISNPYVIFTVPSNYNFNAIEIKSSK</sequence>
<comment type="caution">
    <text evidence="1">The sequence shown here is derived from an EMBL/GenBank/DDBJ whole genome shotgun (WGS) entry which is preliminary data.</text>
</comment>
<proteinExistence type="predicted"/>
<dbReference type="STRING" id="363331.RM51_02780"/>
<reference evidence="1 2" key="1">
    <citation type="submission" date="2014-12" db="EMBL/GenBank/DDBJ databases">
        <title>Genome sequencing of Chryseobacterium taiwanense TPW19.</title>
        <authorList>
            <person name="Tan P.W."/>
            <person name="Chan K.-G."/>
        </authorList>
    </citation>
    <scope>NUCLEOTIDE SEQUENCE [LARGE SCALE GENOMIC DNA]</scope>
    <source>
        <strain evidence="1 2">TPW19</strain>
    </source>
</reference>
<evidence type="ECO:0000313" key="2">
    <source>
        <dbReference type="Proteomes" id="UP000031167"/>
    </source>
</evidence>
<dbReference type="AlphaFoldDB" id="A0A0B4DDW6"/>
<dbReference type="OrthoDB" id="1268646at2"/>
<dbReference type="RefSeq" id="WP_039364891.1">
    <property type="nucleotide sequence ID" value="NZ_JWTA01000002.1"/>
</dbReference>
<protein>
    <recommendedName>
        <fullName evidence="3">PrcB C-terminal domain-containing protein</fullName>
    </recommendedName>
</protein>
<keyword evidence="2" id="KW-1185">Reference proteome</keyword>
<accession>A0A0B4DDW6</accession>
<gene>
    <name evidence="1" type="ORF">RM51_02780</name>
</gene>
<organism evidence="1 2">
    <name type="scientific">Chryseobacterium taiwanense</name>
    <dbReference type="NCBI Taxonomy" id="363331"/>
    <lineage>
        <taxon>Bacteria</taxon>
        <taxon>Pseudomonadati</taxon>
        <taxon>Bacteroidota</taxon>
        <taxon>Flavobacteriia</taxon>
        <taxon>Flavobacteriales</taxon>
        <taxon>Weeksellaceae</taxon>
        <taxon>Chryseobacterium group</taxon>
        <taxon>Chryseobacterium</taxon>
    </lineage>
</organism>